<reference evidence="1 2" key="1">
    <citation type="submission" date="2022-04" db="EMBL/GenBank/DDBJ databases">
        <title>Rhizobium coralii sp. nov., isolated from coral Turbinaria peltata.</title>
        <authorList>
            <person name="Sun H."/>
        </authorList>
    </citation>
    <scope>NUCLEOTIDE SEQUENCE [LARGE SCALE GENOMIC DNA]</scope>
    <source>
        <strain evidence="1 2">NTR19</strain>
    </source>
</reference>
<dbReference type="RefSeq" id="WP_248684164.1">
    <property type="nucleotide sequence ID" value="NZ_JALPRY010000019.1"/>
</dbReference>
<proteinExistence type="predicted"/>
<organism evidence="1 2">
    <name type="scientific">Neorhizobium turbinariae</name>
    <dbReference type="NCBI Taxonomy" id="2937795"/>
    <lineage>
        <taxon>Bacteria</taxon>
        <taxon>Pseudomonadati</taxon>
        <taxon>Pseudomonadota</taxon>
        <taxon>Alphaproteobacteria</taxon>
        <taxon>Hyphomicrobiales</taxon>
        <taxon>Rhizobiaceae</taxon>
        <taxon>Rhizobium/Agrobacterium group</taxon>
        <taxon>Neorhizobium</taxon>
    </lineage>
</organism>
<dbReference type="Proteomes" id="UP001202827">
    <property type="component" value="Unassembled WGS sequence"/>
</dbReference>
<name>A0ABT0IV43_9HYPH</name>
<keyword evidence="2" id="KW-1185">Reference proteome</keyword>
<dbReference type="EMBL" id="JALPRY010000019">
    <property type="protein sequence ID" value="MCK8781748.1"/>
    <property type="molecule type" value="Genomic_DNA"/>
</dbReference>
<gene>
    <name evidence="1" type="ORF">M0654_17340</name>
</gene>
<comment type="caution">
    <text evidence="1">The sequence shown here is derived from an EMBL/GenBank/DDBJ whole genome shotgun (WGS) entry which is preliminary data.</text>
</comment>
<evidence type="ECO:0000313" key="1">
    <source>
        <dbReference type="EMBL" id="MCK8781748.1"/>
    </source>
</evidence>
<accession>A0ABT0IV43</accession>
<evidence type="ECO:0000313" key="2">
    <source>
        <dbReference type="Proteomes" id="UP001202827"/>
    </source>
</evidence>
<protein>
    <submittedName>
        <fullName evidence="1">Uncharacterized protein</fullName>
    </submittedName>
</protein>
<sequence>MNTFFRSLRSFRDSLHHIGTAVNASREYSHADTARAASAKKSNPATAAIPL</sequence>